<dbReference type="InterPro" id="IPR045232">
    <property type="entry name" value="FAM234"/>
</dbReference>
<dbReference type="EMBL" id="LOPU01000018">
    <property type="protein sequence ID" value="KTG10271.1"/>
    <property type="molecule type" value="Genomic_DNA"/>
</dbReference>
<dbReference type="Proteomes" id="UP000054387">
    <property type="component" value="Unassembled WGS sequence"/>
</dbReference>
<feature type="domain" description="Pyrrolo-quinoline quinone repeat" evidence="5">
    <location>
        <begin position="256"/>
        <end position="406"/>
    </location>
</feature>
<evidence type="ECO:0000256" key="1">
    <source>
        <dbReference type="ARBA" id="ARBA00004167"/>
    </source>
</evidence>
<dbReference type="RefSeq" id="WP_058581625.1">
    <property type="nucleotide sequence ID" value="NZ_LOPU01000018.1"/>
</dbReference>
<keyword evidence="4" id="KW-0472">Membrane</keyword>
<dbReference type="InterPro" id="IPR028994">
    <property type="entry name" value="Integrin_alpha_N"/>
</dbReference>
<dbReference type="PANTHER" id="PTHR21419">
    <property type="match status" value="1"/>
</dbReference>
<dbReference type="AlphaFoldDB" id="A0A0W1RAY3"/>
<accession>A0A0W1RAY3</accession>
<dbReference type="GO" id="GO:0016020">
    <property type="term" value="C:membrane"/>
    <property type="evidence" value="ECO:0007669"/>
    <property type="project" value="UniProtKB-SubCell"/>
</dbReference>
<dbReference type="InterPro" id="IPR018391">
    <property type="entry name" value="PQQ_b-propeller_rpt"/>
</dbReference>
<evidence type="ECO:0000313" key="6">
    <source>
        <dbReference type="EMBL" id="KTG10271.1"/>
    </source>
</evidence>
<dbReference type="SMART" id="SM00564">
    <property type="entry name" value="PQQ"/>
    <property type="match status" value="3"/>
</dbReference>
<comment type="caution">
    <text evidence="6">The sequence shown here is derived from an EMBL/GenBank/DDBJ whole genome shotgun (WGS) entry which is preliminary data.</text>
</comment>
<keyword evidence="7" id="KW-1185">Reference proteome</keyword>
<dbReference type="PANTHER" id="PTHR21419:SF23">
    <property type="entry name" value="PROTEIN DEFECTIVE IN EXINE FORMATION 1"/>
    <property type="match status" value="1"/>
</dbReference>
<evidence type="ECO:0000256" key="2">
    <source>
        <dbReference type="ARBA" id="ARBA00022692"/>
    </source>
</evidence>
<dbReference type="Pfam" id="PF13360">
    <property type="entry name" value="PQQ_2"/>
    <property type="match status" value="1"/>
</dbReference>
<dbReference type="OrthoDB" id="221432at2157"/>
<evidence type="ECO:0000259" key="5">
    <source>
        <dbReference type="Pfam" id="PF13360"/>
    </source>
</evidence>
<dbReference type="Gene3D" id="2.130.10.10">
    <property type="entry name" value="YVTN repeat-like/Quinoprotein amine dehydrogenase"/>
    <property type="match status" value="2"/>
</dbReference>
<protein>
    <recommendedName>
        <fullName evidence="5">Pyrrolo-quinoline quinone repeat domain-containing protein</fullName>
    </recommendedName>
</protein>
<dbReference type="SUPFAM" id="SSF69318">
    <property type="entry name" value="Integrin alpha N-terminal domain"/>
    <property type="match status" value="1"/>
</dbReference>
<dbReference type="InterPro" id="IPR015943">
    <property type="entry name" value="WD40/YVTN_repeat-like_dom_sf"/>
</dbReference>
<evidence type="ECO:0000256" key="4">
    <source>
        <dbReference type="ARBA" id="ARBA00023136"/>
    </source>
</evidence>
<keyword evidence="3" id="KW-1133">Transmembrane helix</keyword>
<keyword evidence="2" id="KW-0812">Transmembrane</keyword>
<name>A0A0W1RAY3_9EURY</name>
<organism evidence="6 7">
    <name type="scientific">Haloprofundus marisrubri</name>
    <dbReference type="NCBI Taxonomy" id="1514971"/>
    <lineage>
        <taxon>Archaea</taxon>
        <taxon>Methanobacteriati</taxon>
        <taxon>Methanobacteriota</taxon>
        <taxon>Stenosarchaea group</taxon>
        <taxon>Halobacteria</taxon>
        <taxon>Halobacteriales</taxon>
        <taxon>Haloferacaceae</taxon>
        <taxon>Haloprofundus</taxon>
    </lineage>
</organism>
<sequence>MRRRTVAALAVLSVALLAVAGVALTTGGPELRERWVSDTARDTLANHHAVGTDGSVVVAPVNVPERDGVPIGECALVSLGDGGETRWRYVVPESVCTPHALTEPAVSDLTDDGRPEIAVVTTERELLVLDADGAVHTRLPMDNYGYGAPTVGDIDGDGTEELVASDIGGGAVAVEVDGNSSEVLWRTDLGASTFPTPVVGDIDGDGANETLFGTSDGPVLLGANGTVEWRGDGAGIASMVVDGASTERPADVFVGRNGEVAAFDGRNGSERWSATFEANPRVGAVGDIDGDRVVYATLTDGRVVALDAESGDVRWTVRISTGDAAQHPAPKLGDLDGDGTEELVVLTNDGTVSVLDPVSGETRTTYERDVPVWVYPTIADTDGDGSAEILVRYGDGRVVSLAYDSGS</sequence>
<reference evidence="6 7" key="1">
    <citation type="submission" date="2015-12" db="EMBL/GenBank/DDBJ databases">
        <title>Haloprofundus marisrubri gen. nov., sp. nov., an extremely halophilic archaeon isolated from the Discovery deep brine-seawater interface in the Red Sea.</title>
        <authorList>
            <person name="Zhang G."/>
            <person name="Stingl U."/>
            <person name="Rashid M."/>
        </authorList>
    </citation>
    <scope>NUCLEOTIDE SEQUENCE [LARGE SCALE GENOMIC DNA]</scope>
    <source>
        <strain evidence="6 7">SB9</strain>
    </source>
</reference>
<comment type="subcellular location">
    <subcellularLocation>
        <location evidence="1">Membrane</location>
        <topology evidence="1">Single-pass membrane protein</topology>
    </subcellularLocation>
</comment>
<proteinExistence type="predicted"/>
<gene>
    <name evidence="6" type="ORF">AUR64_11875</name>
</gene>
<dbReference type="InterPro" id="IPR002372">
    <property type="entry name" value="PQQ_rpt_dom"/>
</dbReference>
<evidence type="ECO:0000256" key="3">
    <source>
        <dbReference type="ARBA" id="ARBA00022989"/>
    </source>
</evidence>
<dbReference type="STRING" id="1514971.AUR64_11875"/>
<evidence type="ECO:0000313" key="7">
    <source>
        <dbReference type="Proteomes" id="UP000054387"/>
    </source>
</evidence>